<keyword evidence="18" id="KW-1185">Reference proteome</keyword>
<dbReference type="Gene3D" id="3.30.70.100">
    <property type="match status" value="1"/>
</dbReference>
<feature type="transmembrane region" description="Helical" evidence="15">
    <location>
        <begin position="684"/>
        <end position="703"/>
    </location>
</feature>
<feature type="transmembrane region" description="Helical" evidence="15">
    <location>
        <begin position="361"/>
        <end position="381"/>
    </location>
</feature>
<dbReference type="PRINTS" id="PR00943">
    <property type="entry name" value="CUATPASE"/>
</dbReference>
<dbReference type="RefSeq" id="WP_302077573.1">
    <property type="nucleotide sequence ID" value="NZ_JAUKWQ010000004.1"/>
</dbReference>
<dbReference type="PROSITE" id="PS01047">
    <property type="entry name" value="HMA_1"/>
    <property type="match status" value="1"/>
</dbReference>
<dbReference type="Pfam" id="PF00702">
    <property type="entry name" value="Hydrolase"/>
    <property type="match status" value="1"/>
</dbReference>
<evidence type="ECO:0000256" key="5">
    <source>
        <dbReference type="ARBA" id="ARBA00022553"/>
    </source>
</evidence>
<keyword evidence="4 15" id="KW-1003">Cell membrane</keyword>
<evidence type="ECO:0000256" key="9">
    <source>
        <dbReference type="ARBA" id="ARBA00022840"/>
    </source>
</evidence>
<dbReference type="InterPro" id="IPR036412">
    <property type="entry name" value="HAD-like_sf"/>
</dbReference>
<gene>
    <name evidence="17" type="ORF">Q2T52_14960</name>
</gene>
<dbReference type="InterPro" id="IPR023299">
    <property type="entry name" value="ATPase_P-typ_cyto_dom_N"/>
</dbReference>
<dbReference type="InterPro" id="IPR059000">
    <property type="entry name" value="ATPase_P-type_domA"/>
</dbReference>
<dbReference type="NCBIfam" id="TIGR01512">
    <property type="entry name" value="ATPase-IB2_Cd"/>
    <property type="match status" value="1"/>
</dbReference>
<dbReference type="InterPro" id="IPR023298">
    <property type="entry name" value="ATPase_P-typ_TM_dom_sf"/>
</dbReference>
<dbReference type="PANTHER" id="PTHR43520:SF5">
    <property type="entry name" value="CATION-TRANSPORTING P-TYPE ATPASE-RELATED"/>
    <property type="match status" value="1"/>
</dbReference>
<dbReference type="Gene3D" id="3.40.1110.10">
    <property type="entry name" value="Calcium-transporting ATPase, cytoplasmic domain N"/>
    <property type="match status" value="1"/>
</dbReference>
<evidence type="ECO:0000256" key="6">
    <source>
        <dbReference type="ARBA" id="ARBA00022692"/>
    </source>
</evidence>
<dbReference type="NCBIfam" id="TIGR01525">
    <property type="entry name" value="ATPase-IB_hvy"/>
    <property type="match status" value="1"/>
</dbReference>
<dbReference type="InterPro" id="IPR027256">
    <property type="entry name" value="P-typ_ATPase_IB"/>
</dbReference>
<comment type="subcellular location">
    <subcellularLocation>
        <location evidence="1">Cell membrane</location>
        <topology evidence="1">Multi-pass membrane protein</topology>
    </subcellularLocation>
</comment>
<dbReference type="Pfam" id="PF00403">
    <property type="entry name" value="HMA"/>
    <property type="match status" value="1"/>
</dbReference>
<dbReference type="Gene3D" id="2.70.150.10">
    <property type="entry name" value="Calcium-transporting ATPase, cytoplasmic transduction domain A"/>
    <property type="match status" value="1"/>
</dbReference>
<evidence type="ECO:0000256" key="3">
    <source>
        <dbReference type="ARBA" id="ARBA00022448"/>
    </source>
</evidence>
<dbReference type="InterPro" id="IPR006121">
    <property type="entry name" value="HMA_dom"/>
</dbReference>
<keyword evidence="10" id="KW-0460">Magnesium</keyword>
<evidence type="ECO:0000256" key="10">
    <source>
        <dbReference type="ARBA" id="ARBA00022842"/>
    </source>
</evidence>
<dbReference type="PROSITE" id="PS00154">
    <property type="entry name" value="ATPASE_E1_E2"/>
    <property type="match status" value="1"/>
</dbReference>
<feature type="transmembrane region" description="Helical" evidence="15">
    <location>
        <begin position="182"/>
        <end position="200"/>
    </location>
</feature>
<evidence type="ECO:0000256" key="15">
    <source>
        <dbReference type="RuleBase" id="RU362081"/>
    </source>
</evidence>
<keyword evidence="7 15" id="KW-0479">Metal-binding</keyword>
<dbReference type="InterPro" id="IPR036163">
    <property type="entry name" value="HMA_dom_sf"/>
</dbReference>
<feature type="transmembrane region" description="Helical" evidence="15">
    <location>
        <begin position="144"/>
        <end position="162"/>
    </location>
</feature>
<keyword evidence="11" id="KW-1278">Translocase</keyword>
<dbReference type="SUPFAM" id="SSF81665">
    <property type="entry name" value="Calcium ATPase, transmembrane domain M"/>
    <property type="match status" value="1"/>
</dbReference>
<keyword evidence="6 15" id="KW-0812">Transmembrane</keyword>
<dbReference type="InterPro" id="IPR017969">
    <property type="entry name" value="Heavy-metal-associated_CS"/>
</dbReference>
<dbReference type="Pfam" id="PF00122">
    <property type="entry name" value="E1-E2_ATPase"/>
    <property type="match status" value="1"/>
</dbReference>
<evidence type="ECO:0000313" key="17">
    <source>
        <dbReference type="EMBL" id="MDO1583387.1"/>
    </source>
</evidence>
<dbReference type="SUPFAM" id="SSF55008">
    <property type="entry name" value="HMA, heavy metal-associated domain"/>
    <property type="match status" value="1"/>
</dbReference>
<evidence type="ECO:0000256" key="2">
    <source>
        <dbReference type="ARBA" id="ARBA00006024"/>
    </source>
</evidence>
<evidence type="ECO:0000313" key="18">
    <source>
        <dbReference type="Proteomes" id="UP001169006"/>
    </source>
</evidence>
<dbReference type="NCBIfam" id="TIGR01494">
    <property type="entry name" value="ATPase_P-type"/>
    <property type="match status" value="1"/>
</dbReference>
<organism evidence="17 18">
    <name type="scientific">Rhizobium oryzicola</name>
    <dbReference type="NCBI Taxonomy" id="1232668"/>
    <lineage>
        <taxon>Bacteria</taxon>
        <taxon>Pseudomonadati</taxon>
        <taxon>Pseudomonadota</taxon>
        <taxon>Alphaproteobacteria</taxon>
        <taxon>Hyphomicrobiales</taxon>
        <taxon>Rhizobiaceae</taxon>
        <taxon>Rhizobium/Agrobacterium group</taxon>
        <taxon>Rhizobium</taxon>
    </lineage>
</organism>
<evidence type="ECO:0000256" key="14">
    <source>
        <dbReference type="ARBA" id="ARBA00023136"/>
    </source>
</evidence>
<feature type="transmembrane region" description="Helical" evidence="15">
    <location>
        <begin position="393"/>
        <end position="417"/>
    </location>
</feature>
<accession>A0ABT8T0H2</accession>
<dbReference type="Gene3D" id="3.40.50.1000">
    <property type="entry name" value="HAD superfamily/HAD-like"/>
    <property type="match status" value="1"/>
</dbReference>
<dbReference type="NCBIfam" id="TIGR01511">
    <property type="entry name" value="ATPase-IB1_Cu"/>
    <property type="match status" value="1"/>
</dbReference>
<feature type="transmembrane region" description="Helical" evidence="15">
    <location>
        <begin position="206"/>
        <end position="224"/>
    </location>
</feature>
<protein>
    <submittedName>
        <fullName evidence="17">Heavy metal translocating P-type ATPase</fullName>
    </submittedName>
</protein>
<dbReference type="InterPro" id="IPR001757">
    <property type="entry name" value="P_typ_ATPase"/>
</dbReference>
<dbReference type="InterPro" id="IPR008250">
    <property type="entry name" value="ATPase_P-typ_transduc_dom_A_sf"/>
</dbReference>
<name>A0ABT8T0H2_9HYPH</name>
<evidence type="ECO:0000256" key="4">
    <source>
        <dbReference type="ARBA" id="ARBA00022475"/>
    </source>
</evidence>
<dbReference type="InterPro" id="IPR023214">
    <property type="entry name" value="HAD_sf"/>
</dbReference>
<evidence type="ECO:0000256" key="12">
    <source>
        <dbReference type="ARBA" id="ARBA00022989"/>
    </source>
</evidence>
<dbReference type="InterPro" id="IPR018303">
    <property type="entry name" value="ATPase_P-typ_P_site"/>
</dbReference>
<dbReference type="PROSITE" id="PS50846">
    <property type="entry name" value="HMA_2"/>
    <property type="match status" value="1"/>
</dbReference>
<dbReference type="Proteomes" id="UP001169006">
    <property type="component" value="Unassembled WGS sequence"/>
</dbReference>
<dbReference type="CDD" id="cd00371">
    <property type="entry name" value="HMA"/>
    <property type="match status" value="1"/>
</dbReference>
<evidence type="ECO:0000259" key="16">
    <source>
        <dbReference type="PROSITE" id="PS50846"/>
    </source>
</evidence>
<evidence type="ECO:0000256" key="1">
    <source>
        <dbReference type="ARBA" id="ARBA00004651"/>
    </source>
</evidence>
<comment type="similarity">
    <text evidence="2 15">Belongs to the cation transport ATPase (P-type) (TC 3.A.3) family. Type IB subfamily.</text>
</comment>
<keyword evidence="13" id="KW-0406">Ion transport</keyword>
<keyword evidence="12 15" id="KW-1133">Transmembrane helix</keyword>
<keyword evidence="14 15" id="KW-0472">Membrane</keyword>
<evidence type="ECO:0000256" key="7">
    <source>
        <dbReference type="ARBA" id="ARBA00022723"/>
    </source>
</evidence>
<keyword evidence="8 15" id="KW-0547">Nucleotide-binding</keyword>
<dbReference type="SUPFAM" id="SSF81653">
    <property type="entry name" value="Calcium ATPase, transduction domain A"/>
    <property type="match status" value="1"/>
</dbReference>
<feature type="transmembrane region" description="Helical" evidence="15">
    <location>
        <begin position="112"/>
        <end position="138"/>
    </location>
</feature>
<dbReference type="SUPFAM" id="SSF56784">
    <property type="entry name" value="HAD-like"/>
    <property type="match status" value="1"/>
</dbReference>
<evidence type="ECO:0000256" key="13">
    <source>
        <dbReference type="ARBA" id="ARBA00023065"/>
    </source>
</evidence>
<keyword evidence="3" id="KW-0813">Transport</keyword>
<reference evidence="17" key="2">
    <citation type="submission" date="2023-07" db="EMBL/GenBank/DDBJ databases">
        <authorList>
            <person name="Sun H."/>
        </authorList>
    </citation>
    <scope>NUCLEOTIDE SEQUENCE</scope>
    <source>
        <strain evidence="17">05753</strain>
    </source>
</reference>
<sequence>MSLILDRTGSSAERARDLPFFSRRHTGPGSGLRAELVVPSMHCGACMRRVEKALHALPGVTAARANLSTKRVIVEWSDREVTPAMIETLDRIGFPAHAAELPDRQHDADLKALLRALAVAAFASSNIMLLSFAVWFGADPSTRQYFHLLSGLIALPTVLYSGQVFYRSAWAALRHGRTNMDVPISIGVTLTFGLSLWETALHGRHAYFDAAVSLIFFLLIGRTLDHMMRARARSAVSGIARLASPSATVIETDGRRSDLPLGKVMPGMKLAVAAGQRVPVDACVIEGTSDVDCALVSGESTPIAVSAGQQLQAGVLNLGAPLVLLALRPSSQSFLAEMTRMMEAAESGRGLYRRIADRASALYAPVVHAAAALTLVGWLAIGSDLHQALTTAIAVLIITCPCALGLAVPMVQVVAAGRLFRSGILIKDGSGLERLAEIDTVVFDKTGTLTTGMPELLLYEKGTQDHEANLPLAAGIAAHSNHPYSRAIAASCPRPLAVATECVTEQAGYGLEALIDGAIFRLGRPGWAAPAHAAGSDASVILSRNAEPLESFHFRDRLRPGAEQAIEDLKARGLSVEMLSGDRKSAVADLAARLGIVYHAEATPANKVQRLEELKREGHRVLMVGDGLNDAAALASAHVSMAPASASDVGRTAADLIFLQESLAAIPLAHRIAIRSAQLIRQNFALSIAYNLVAVPVAVGGFLTPLLAAIAMSSSSIIVVLNALRLALTAQPEK</sequence>
<keyword evidence="9 15" id="KW-0067">ATP-binding</keyword>
<proteinExistence type="inferred from homology"/>
<feature type="transmembrane region" description="Helical" evidence="15">
    <location>
        <begin position="709"/>
        <end position="728"/>
    </location>
</feature>
<comment type="caution">
    <text evidence="17">The sequence shown here is derived from an EMBL/GenBank/DDBJ whole genome shotgun (WGS) entry which is preliminary data.</text>
</comment>
<evidence type="ECO:0000256" key="8">
    <source>
        <dbReference type="ARBA" id="ARBA00022741"/>
    </source>
</evidence>
<keyword evidence="5" id="KW-0597">Phosphoprotein</keyword>
<dbReference type="PRINTS" id="PR00119">
    <property type="entry name" value="CATATPASE"/>
</dbReference>
<feature type="domain" description="HMA" evidence="16">
    <location>
        <begin position="32"/>
        <end position="97"/>
    </location>
</feature>
<dbReference type="EMBL" id="JAUKWQ010000004">
    <property type="protein sequence ID" value="MDO1583387.1"/>
    <property type="molecule type" value="Genomic_DNA"/>
</dbReference>
<evidence type="ECO:0000256" key="11">
    <source>
        <dbReference type="ARBA" id="ARBA00022967"/>
    </source>
</evidence>
<dbReference type="PANTHER" id="PTHR43520">
    <property type="entry name" value="ATP7, ISOFORM B"/>
    <property type="match status" value="1"/>
</dbReference>
<reference evidence="17" key="1">
    <citation type="journal article" date="2015" name="Int. J. Syst. Evol. Microbiol.">
        <title>Rhizobium oryzicola sp. nov., potential plant-growth-promoting endophytic bacteria isolated from rice roots.</title>
        <authorList>
            <person name="Zhang X.X."/>
            <person name="Gao J.S."/>
            <person name="Cao Y.H."/>
            <person name="Sheirdil R.A."/>
            <person name="Wang X.C."/>
            <person name="Zhang L."/>
        </authorList>
    </citation>
    <scope>NUCLEOTIDE SEQUENCE</scope>
    <source>
        <strain evidence="17">05753</strain>
    </source>
</reference>